<evidence type="ECO:0000313" key="7">
    <source>
        <dbReference type="Proteomes" id="UP000182762"/>
    </source>
</evidence>
<keyword evidence="3" id="KW-1133">Transmembrane helix</keyword>
<evidence type="ECO:0000259" key="5">
    <source>
        <dbReference type="Pfam" id="PF12698"/>
    </source>
</evidence>
<evidence type="ECO:0000256" key="1">
    <source>
        <dbReference type="ARBA" id="ARBA00004141"/>
    </source>
</evidence>
<evidence type="ECO:0000256" key="4">
    <source>
        <dbReference type="ARBA" id="ARBA00023136"/>
    </source>
</evidence>
<comment type="subcellular location">
    <subcellularLocation>
        <location evidence="1">Membrane</location>
        <topology evidence="1">Multi-pass membrane protein</topology>
    </subcellularLocation>
</comment>
<dbReference type="GeneID" id="93712778"/>
<dbReference type="Proteomes" id="UP000182762">
    <property type="component" value="Unassembled WGS sequence"/>
</dbReference>
<protein>
    <submittedName>
        <fullName evidence="6">ABC-2 family transporter protein</fullName>
    </submittedName>
</protein>
<keyword evidence="7" id="KW-1185">Reference proteome</keyword>
<dbReference type="InterPro" id="IPR013525">
    <property type="entry name" value="ABC2_TM"/>
</dbReference>
<dbReference type="Pfam" id="PF12698">
    <property type="entry name" value="ABC2_membrane_3"/>
    <property type="match status" value="1"/>
</dbReference>
<keyword evidence="4" id="KW-0472">Membrane</keyword>
<comment type="caution">
    <text evidence="6">The sequence shown here is derived from an EMBL/GenBank/DDBJ whole genome shotgun (WGS) entry which is preliminary data.</text>
</comment>
<sequence length="112" mass="12512">MFKNKLLFISPLVVLLAITLFGLTLIPSVQQNPENLPIALGNEDIDVIIPQQGKVNMRETITNMVKEQTTSTDGEEPVVKWINVNSEEEVLKGLDNQEYYGALIIPKGFSQK</sequence>
<dbReference type="RefSeq" id="WP_061804084.1">
    <property type="nucleotide sequence ID" value="NZ_FOXX01000014.1"/>
</dbReference>
<gene>
    <name evidence="6" type="ORF">SAMN02745910_04221</name>
</gene>
<accession>A0A1I6BUG5</accession>
<organism evidence="6 7">
    <name type="scientific">Priestia endophytica DSM 13796</name>
    <dbReference type="NCBI Taxonomy" id="1121089"/>
    <lineage>
        <taxon>Bacteria</taxon>
        <taxon>Bacillati</taxon>
        <taxon>Bacillota</taxon>
        <taxon>Bacilli</taxon>
        <taxon>Bacillales</taxon>
        <taxon>Bacillaceae</taxon>
        <taxon>Priestia</taxon>
    </lineage>
</organism>
<evidence type="ECO:0000256" key="2">
    <source>
        <dbReference type="ARBA" id="ARBA00022692"/>
    </source>
</evidence>
<dbReference type="EMBL" id="FOXX01000014">
    <property type="protein sequence ID" value="SFQ84582.1"/>
    <property type="molecule type" value="Genomic_DNA"/>
</dbReference>
<proteinExistence type="predicted"/>
<evidence type="ECO:0000313" key="6">
    <source>
        <dbReference type="EMBL" id="SFQ84582.1"/>
    </source>
</evidence>
<feature type="domain" description="ABC-2 type transporter transmembrane" evidence="5">
    <location>
        <begin position="6"/>
        <end position="111"/>
    </location>
</feature>
<keyword evidence="2" id="KW-0812">Transmembrane</keyword>
<dbReference type="Gene3D" id="3.40.1710.10">
    <property type="entry name" value="abc type-2 transporter like domain"/>
    <property type="match status" value="1"/>
</dbReference>
<reference evidence="6 7" key="1">
    <citation type="submission" date="2016-10" db="EMBL/GenBank/DDBJ databases">
        <authorList>
            <person name="Varghese N."/>
            <person name="Submissions S."/>
        </authorList>
    </citation>
    <scope>NUCLEOTIDE SEQUENCE [LARGE SCALE GENOMIC DNA]</scope>
    <source>
        <strain evidence="6 7">DSM 13796</strain>
    </source>
</reference>
<evidence type="ECO:0000256" key="3">
    <source>
        <dbReference type="ARBA" id="ARBA00022989"/>
    </source>
</evidence>
<name>A0A1I6BUG5_9BACI</name>